<gene>
    <name evidence="3" type="ORF">AMETH_3556</name>
</gene>
<comment type="similarity">
    <text evidence="1">Belongs to the YciI family.</text>
</comment>
<dbReference type="Proteomes" id="UP000062973">
    <property type="component" value="Chromosome"/>
</dbReference>
<sequence length="123" mass="13278">MKFLVLIYRNAASQAVWESLADDDKRQGLKAYEALDRDLAESGELVTSASLAPPETGKRVLVSDGQVVAGDGPFAEVKEQLAGFYVLDCASLERAVEWAARIPEAGLGLVEVRPTQDLSVFLP</sequence>
<dbReference type="InterPro" id="IPR011008">
    <property type="entry name" value="Dimeric_a/b-barrel"/>
</dbReference>
<evidence type="ECO:0000313" key="3">
    <source>
        <dbReference type="EMBL" id="AIJ23648.1"/>
    </source>
</evidence>
<dbReference type="STRING" id="1068978.AMETH_3556"/>
<dbReference type="SUPFAM" id="SSF54909">
    <property type="entry name" value="Dimeric alpha+beta barrel"/>
    <property type="match status" value="1"/>
</dbReference>
<dbReference type="AlphaFoldDB" id="A0A076MS07"/>
<dbReference type="PANTHER" id="PTHR35174:SF3">
    <property type="entry name" value="BLL7171 PROTEIN"/>
    <property type="match status" value="1"/>
</dbReference>
<dbReference type="PANTHER" id="PTHR35174">
    <property type="entry name" value="BLL7171 PROTEIN-RELATED"/>
    <property type="match status" value="1"/>
</dbReference>
<dbReference type="Gene3D" id="3.30.70.1060">
    <property type="entry name" value="Dimeric alpha+beta barrel"/>
    <property type="match status" value="1"/>
</dbReference>
<dbReference type="RefSeq" id="WP_017982480.1">
    <property type="nucleotide sequence ID" value="NZ_AQUL01000001.1"/>
</dbReference>
<dbReference type="Pfam" id="PF03795">
    <property type="entry name" value="YCII"/>
    <property type="match status" value="1"/>
</dbReference>
<dbReference type="InterPro" id="IPR005545">
    <property type="entry name" value="YCII"/>
</dbReference>
<dbReference type="EMBL" id="CP009110">
    <property type="protein sequence ID" value="AIJ23648.1"/>
    <property type="molecule type" value="Genomic_DNA"/>
</dbReference>
<evidence type="ECO:0000256" key="1">
    <source>
        <dbReference type="ARBA" id="ARBA00007689"/>
    </source>
</evidence>
<protein>
    <submittedName>
        <fullName evidence="3">YCII-like protein</fullName>
    </submittedName>
</protein>
<proteinExistence type="inferred from homology"/>
<organism evidence="3 4">
    <name type="scientific">Amycolatopsis methanolica 239</name>
    <dbReference type="NCBI Taxonomy" id="1068978"/>
    <lineage>
        <taxon>Bacteria</taxon>
        <taxon>Bacillati</taxon>
        <taxon>Actinomycetota</taxon>
        <taxon>Actinomycetes</taxon>
        <taxon>Pseudonocardiales</taxon>
        <taxon>Pseudonocardiaceae</taxon>
        <taxon>Amycolatopsis</taxon>
        <taxon>Amycolatopsis methanolica group</taxon>
    </lineage>
</organism>
<dbReference type="PATRIC" id="fig|1068978.7.peg.3798"/>
<name>A0A076MS07_AMYME</name>
<keyword evidence="4" id="KW-1185">Reference proteome</keyword>
<evidence type="ECO:0000313" key="4">
    <source>
        <dbReference type="Proteomes" id="UP000062973"/>
    </source>
</evidence>
<dbReference type="KEGG" id="amq:AMETH_3556"/>
<dbReference type="HOGENOM" id="CLU_130902_1_1_11"/>
<reference evidence="3 4" key="1">
    <citation type="submission" date="2014-07" db="EMBL/GenBank/DDBJ databases">
        <title>Whole Genome Sequence of the Amycolatopsis methanolica 239.</title>
        <authorList>
            <person name="Tang B."/>
        </authorList>
    </citation>
    <scope>NUCLEOTIDE SEQUENCE [LARGE SCALE GENOMIC DNA]</scope>
    <source>
        <strain evidence="3 4">239</strain>
    </source>
</reference>
<evidence type="ECO:0000259" key="2">
    <source>
        <dbReference type="Pfam" id="PF03795"/>
    </source>
</evidence>
<feature type="domain" description="YCII-related" evidence="2">
    <location>
        <begin position="1"/>
        <end position="114"/>
    </location>
</feature>
<dbReference type="OrthoDB" id="668782at2"/>
<dbReference type="eggNOG" id="COG3795">
    <property type="taxonomic scope" value="Bacteria"/>
</dbReference>
<accession>A0A076MS07</accession>